<accession>A0AC58NJL7</accession>
<dbReference type="RefSeq" id="XP_074197983.1">
    <property type="nucleotide sequence ID" value="XM_074341882.1"/>
</dbReference>
<evidence type="ECO:0000313" key="2">
    <source>
        <dbReference type="RefSeq" id="XP_074197983.1"/>
    </source>
</evidence>
<reference evidence="2" key="1">
    <citation type="submission" date="2025-08" db="UniProtKB">
        <authorList>
            <consortium name="RefSeq"/>
        </authorList>
    </citation>
    <scope>IDENTIFICATION</scope>
    <source>
        <tissue evidence="2">Blood</tissue>
    </source>
</reference>
<keyword evidence="1" id="KW-1185">Reference proteome</keyword>
<evidence type="ECO:0000313" key="1">
    <source>
        <dbReference type="Proteomes" id="UP001732780"/>
    </source>
</evidence>
<sequence>MRIPREPPHPEAFLGSFCGWGPSQAGGFNSLPPRLSCSATQNLPLLWVDKACSRQVRTVCVVPAGQREGSAWRGSYSGKEARPARPALCVRDCRRRTSLSWLTLGPASPSGTGAQALSSKTRLSHLYPGPPPAPTLSPFPTPRPPPSPLLPFLPLPTLSVSSVAVLPCILRRADVFCHRFSKGAFCCEVALLEACPPWPTHPEPTHRPPLDQQSQEGGSGSALPPGQGQWRSRLSPQSPAGGPAHSWCSAASRAGGLHQQVPTPQTKCPGKRWFLVGCPAAGKTTLTRFGSQPEAWSAGSLAPKFLLGREYGSSDRQWAPSTPLPCGGRRVEGTGCQALTLDVQLFCSFQRPIQASLTEFQANYTSFLQP</sequence>
<name>A0AC58NJL7_CAMBA</name>
<gene>
    <name evidence="2" type="primary">LOC141573520</name>
</gene>
<dbReference type="Proteomes" id="UP001732780">
    <property type="component" value="Chromosome 16"/>
</dbReference>
<organism evidence="1 2">
    <name type="scientific">Camelus bactrianus</name>
    <name type="common">Bactrian camel</name>
    <dbReference type="NCBI Taxonomy" id="9837"/>
    <lineage>
        <taxon>Eukaryota</taxon>
        <taxon>Metazoa</taxon>
        <taxon>Chordata</taxon>
        <taxon>Craniata</taxon>
        <taxon>Vertebrata</taxon>
        <taxon>Euteleostomi</taxon>
        <taxon>Mammalia</taxon>
        <taxon>Eutheria</taxon>
        <taxon>Laurasiatheria</taxon>
        <taxon>Artiodactyla</taxon>
        <taxon>Tylopoda</taxon>
        <taxon>Camelidae</taxon>
        <taxon>Camelus</taxon>
    </lineage>
</organism>
<protein>
    <submittedName>
        <fullName evidence="2">Uncharacterized protein LOC141573520</fullName>
    </submittedName>
</protein>
<proteinExistence type="predicted"/>